<dbReference type="InterPro" id="IPR050194">
    <property type="entry name" value="Glycosyltransferase_grp1"/>
</dbReference>
<dbReference type="Gene3D" id="3.40.50.2000">
    <property type="entry name" value="Glycogen Phosphorylase B"/>
    <property type="match status" value="2"/>
</dbReference>
<feature type="compositionally biased region" description="Gly residues" evidence="1">
    <location>
        <begin position="272"/>
        <end position="284"/>
    </location>
</feature>
<evidence type="ECO:0000313" key="5">
    <source>
        <dbReference type="Proteomes" id="UP000239899"/>
    </source>
</evidence>
<feature type="compositionally biased region" description="Basic and acidic residues" evidence="1">
    <location>
        <begin position="113"/>
        <end position="127"/>
    </location>
</feature>
<dbReference type="Pfam" id="PF13692">
    <property type="entry name" value="Glyco_trans_1_4"/>
    <property type="match status" value="1"/>
</dbReference>
<feature type="region of interest" description="Disordered" evidence="1">
    <location>
        <begin position="271"/>
        <end position="301"/>
    </location>
</feature>
<organism evidence="4 5">
    <name type="scientific">Chlorella sorokiniana</name>
    <name type="common">Freshwater green alga</name>
    <dbReference type="NCBI Taxonomy" id="3076"/>
    <lineage>
        <taxon>Eukaryota</taxon>
        <taxon>Viridiplantae</taxon>
        <taxon>Chlorophyta</taxon>
        <taxon>core chlorophytes</taxon>
        <taxon>Trebouxiophyceae</taxon>
        <taxon>Chlorellales</taxon>
        <taxon>Chlorellaceae</taxon>
        <taxon>Chlorella clade</taxon>
        <taxon>Chlorella</taxon>
    </lineage>
</organism>
<reference evidence="4 5" key="1">
    <citation type="journal article" date="2018" name="Plant J.">
        <title>Genome sequences of Chlorella sorokiniana UTEX 1602 and Micractinium conductrix SAG 241.80: implications to maltose excretion by a green alga.</title>
        <authorList>
            <person name="Arriola M.B."/>
            <person name="Velmurugan N."/>
            <person name="Zhang Y."/>
            <person name="Plunkett M.H."/>
            <person name="Hondzo H."/>
            <person name="Barney B.M."/>
        </authorList>
    </citation>
    <scope>NUCLEOTIDE SEQUENCE [LARGE SCALE GENOMIC DNA]</scope>
    <source>
        <strain evidence="5">UTEX 1602</strain>
    </source>
</reference>
<dbReference type="InterPro" id="IPR033650">
    <property type="entry name" value="Ribosomal_mL46_NUDIX"/>
</dbReference>
<feature type="region of interest" description="Disordered" evidence="1">
    <location>
        <begin position="97"/>
        <end position="127"/>
    </location>
</feature>
<name>A0A2P6TJ63_CHLSO</name>
<evidence type="ECO:0000259" key="2">
    <source>
        <dbReference type="Pfam" id="PF11788"/>
    </source>
</evidence>
<gene>
    <name evidence="4" type="ORF">C2E21_7116</name>
</gene>
<dbReference type="InterPro" id="IPR021757">
    <property type="entry name" value="Ribosomal_mL46_N"/>
</dbReference>
<dbReference type="Proteomes" id="UP000239899">
    <property type="component" value="Unassembled WGS sequence"/>
</dbReference>
<dbReference type="EMBL" id="LHPG02000014">
    <property type="protein sequence ID" value="PRW39273.1"/>
    <property type="molecule type" value="Genomic_DNA"/>
</dbReference>
<sequence length="822" mass="86270">MASSLFRRLLSQPQTAAALLQACGTAPAGARPFQLVQLAALSASTAAAAAGKLYGACVLERLPVVVPESPAWEQEFFEWQASVRAKYMKQLPPEFTDVKESEVQGDASSYEPASRETEADRTNDRRSLQRRLDQRLFMLVKPKGGSWALMQRENVEGETMRQTAERALADAVDTSAVQPYFVGNAPAGHVQLSDGTTFFHRCQLIQGVPALQGGSGYSEYVWVAKDELGDYIQEPELLQLLQKMLAALWRPSQHACQRAAVRAQAAAEEAALGGGGGSGGSRGGNRGDRWHDSDDDWAGDSGALPLGAALTVAGLDMMEGWNGRRKPQPAVKRQAASPLMAALSAVAVASAAAAAQPVSSSSAEAEAGPSSCAAAACSSFEQGGGSSGEPAAAPLDGSERSDADGTAPPPKRIVMLVEPSPFTYCSGYQTRFRATIREMVAEGCDVLVVTPGRGAAGLLPGGQEQPAEFEGARVVEAGSFPCPGYSSVPLSLGLSPRIYKHVKDWRPDLIHVTSPGALPAAGWLYSRLLRVPLVASFHTHVPAYLPRLGLGWLTSGMWAAIRAIHRAAHLTIAVSPATATELVEAGACDRKAVKVWPKAVDCDLFHPGQASQVMRARLAGGSPCGPAPRLDGPLLLYVGRVSPEKNLALLRPLLERVPGARLAVVGDGPAMQEVQAELAGAPVTFLGRLSGRELAAAYASADIFVMPSESETLGNVVGEAMASGLPVVAAAAGGVPSVIGRPGTTGVLFPPGDAAAAAAAVRQLAADASARRRMGHAARAEMERWSWRAATRELLRRHYPAALAAWRQQEGGAWALSRQAAA</sequence>
<dbReference type="GO" id="GO:0016757">
    <property type="term" value="F:glycosyltransferase activity"/>
    <property type="evidence" value="ECO:0007669"/>
    <property type="project" value="UniProtKB-KW"/>
</dbReference>
<comment type="caution">
    <text evidence="4">The sequence shown here is derived from an EMBL/GenBank/DDBJ whole genome shotgun (WGS) entry which is preliminary data.</text>
</comment>
<dbReference type="Pfam" id="PF13439">
    <property type="entry name" value="Glyco_transf_4"/>
    <property type="match status" value="1"/>
</dbReference>
<dbReference type="SUPFAM" id="SSF53756">
    <property type="entry name" value="UDP-Glycosyltransferase/glycogen phosphorylase"/>
    <property type="match status" value="1"/>
</dbReference>
<dbReference type="PANTHER" id="PTHR45947:SF3">
    <property type="entry name" value="SULFOQUINOVOSYL TRANSFERASE SQD2"/>
    <property type="match status" value="1"/>
</dbReference>
<dbReference type="CDD" id="cd03814">
    <property type="entry name" value="GT4-like"/>
    <property type="match status" value="1"/>
</dbReference>
<dbReference type="STRING" id="3076.A0A2P6TJ63"/>
<dbReference type="OrthoDB" id="443318at2759"/>
<proteinExistence type="predicted"/>
<dbReference type="PANTHER" id="PTHR45947">
    <property type="entry name" value="SULFOQUINOVOSYL TRANSFERASE SQD2"/>
    <property type="match status" value="1"/>
</dbReference>
<protein>
    <submittedName>
        <fullName evidence="4">Glycosyl group 1 family</fullName>
    </submittedName>
</protein>
<evidence type="ECO:0000313" key="4">
    <source>
        <dbReference type="EMBL" id="PRW39273.1"/>
    </source>
</evidence>
<evidence type="ECO:0000259" key="3">
    <source>
        <dbReference type="Pfam" id="PF13439"/>
    </source>
</evidence>
<dbReference type="Gene3D" id="3.90.79.10">
    <property type="entry name" value="Nucleoside Triphosphate Pyrophosphohydrolase"/>
    <property type="match status" value="1"/>
</dbReference>
<dbReference type="InterPro" id="IPR015797">
    <property type="entry name" value="NUDIX_hydrolase-like_dom_sf"/>
</dbReference>
<dbReference type="InterPro" id="IPR028098">
    <property type="entry name" value="Glyco_trans_4-like_N"/>
</dbReference>
<accession>A0A2P6TJ63</accession>
<dbReference type="Pfam" id="PF11788">
    <property type="entry name" value="MRP-L46"/>
    <property type="match status" value="1"/>
</dbReference>
<dbReference type="CDD" id="cd04661">
    <property type="entry name" value="NUDIX_MRP_L46"/>
    <property type="match status" value="1"/>
</dbReference>
<keyword evidence="5" id="KW-1185">Reference proteome</keyword>
<feature type="domain" description="Glycosyltransferase subfamily 4-like N-terminal" evidence="3">
    <location>
        <begin position="427"/>
        <end position="603"/>
    </location>
</feature>
<feature type="region of interest" description="Disordered" evidence="1">
    <location>
        <begin position="377"/>
        <end position="412"/>
    </location>
</feature>
<dbReference type="AlphaFoldDB" id="A0A2P6TJ63"/>
<evidence type="ECO:0000256" key="1">
    <source>
        <dbReference type="SAM" id="MobiDB-lite"/>
    </source>
</evidence>
<dbReference type="PROSITE" id="PS51257">
    <property type="entry name" value="PROKAR_LIPOPROTEIN"/>
    <property type="match status" value="1"/>
</dbReference>
<dbReference type="SUPFAM" id="SSF55811">
    <property type="entry name" value="Nudix"/>
    <property type="match status" value="1"/>
</dbReference>
<feature type="domain" description="Large ribosomal subunit protein mL46 N-terminal" evidence="2">
    <location>
        <begin position="52"/>
        <end position="97"/>
    </location>
</feature>